<keyword evidence="1" id="KW-0175">Coiled coil</keyword>
<dbReference type="OrthoDB" id="8886722at2759"/>
<dbReference type="AlphaFoldDB" id="A0A6J2WAS9"/>
<feature type="coiled-coil region" evidence="1">
    <location>
        <begin position="450"/>
        <end position="498"/>
    </location>
</feature>
<sequence length="568" mass="66059">MACSVDNPELWCDVQNYDVKCEQRAIRQRVIGDRNNVTMCRSPTREAEAKWMRSELQRKRQQEFSKRRLLANGAGSLLSVEARQKISRESLQREEHVTQMARSTRRHLRLTQSVGNCRGDVHSREKRSKSPFISSLGVENHADLKQESFIPTVTYSQESIKTTQSVKLRGKASTRKEAALLKDTIQIPINQRTLQTTSMQTESGFVTVKLADIHQLTDYIGEALWREENLKKKISTLQKRTSTLLRSSELLWNTRCDEDLLRSKVKTLESQLLVCMKRVPQDGVESMMLQMEKQRGLYEEKALEAIQRATEEKTEAKSKIENLQEVLQAAKSESVRWQNLCEELRKSSSELRKTQDFSTEQLVQLQNQLDHSRAQEETLREQCKALLQDRVELHSRLSLLEEDNQNLREHLEDIGGHSHETWNNFTLRSGEGPAMRQNSWTTDESVMEQLRETEKRLQMREKECVELQGELEALEQECRSYQSRLQQCREELKQMSGRRGNKRSSSYWLGLFLLMLLFLAVVAATVLWRYHPCLTEQLLDLFSEVGQRVEEYVLQAVHSQQGVCFRPI</sequence>
<organism evidence="3 4">
    <name type="scientific">Chanos chanos</name>
    <name type="common">Milkfish</name>
    <name type="synonym">Mugil chanos</name>
    <dbReference type="NCBI Taxonomy" id="29144"/>
    <lineage>
        <taxon>Eukaryota</taxon>
        <taxon>Metazoa</taxon>
        <taxon>Chordata</taxon>
        <taxon>Craniata</taxon>
        <taxon>Vertebrata</taxon>
        <taxon>Euteleostomi</taxon>
        <taxon>Actinopterygii</taxon>
        <taxon>Neopterygii</taxon>
        <taxon>Teleostei</taxon>
        <taxon>Ostariophysi</taxon>
        <taxon>Gonorynchiformes</taxon>
        <taxon>Chanidae</taxon>
        <taxon>Chanos</taxon>
    </lineage>
</organism>
<keyword evidence="2" id="KW-0472">Membrane</keyword>
<gene>
    <name evidence="4" type="primary">traf3ip3</name>
</gene>
<dbReference type="CDD" id="cd21912">
    <property type="entry name" value="CC1_T3JAM"/>
    <property type="match status" value="1"/>
</dbReference>
<reference evidence="4" key="1">
    <citation type="submission" date="2025-08" db="UniProtKB">
        <authorList>
            <consortium name="RefSeq"/>
        </authorList>
    </citation>
    <scope>IDENTIFICATION</scope>
</reference>
<dbReference type="PANTHER" id="PTHR15715">
    <property type="entry name" value="CENTROSOMAL PROTEIN OF 170 KDA"/>
    <property type="match status" value="1"/>
</dbReference>
<keyword evidence="3" id="KW-1185">Reference proteome</keyword>
<keyword evidence="2" id="KW-0812">Transmembrane</keyword>
<accession>A0A6J2WAS9</accession>
<dbReference type="Proteomes" id="UP000504632">
    <property type="component" value="Chromosome 9"/>
</dbReference>
<dbReference type="InterPro" id="IPR051176">
    <property type="entry name" value="Cent_Immune-Sig_Mod"/>
</dbReference>
<evidence type="ECO:0000256" key="1">
    <source>
        <dbReference type="SAM" id="Coils"/>
    </source>
</evidence>
<evidence type="ECO:0000256" key="2">
    <source>
        <dbReference type="SAM" id="Phobius"/>
    </source>
</evidence>
<dbReference type="GeneID" id="115820900"/>
<evidence type="ECO:0000313" key="3">
    <source>
        <dbReference type="Proteomes" id="UP000504632"/>
    </source>
</evidence>
<feature type="coiled-coil region" evidence="1">
    <location>
        <begin position="299"/>
        <end position="410"/>
    </location>
</feature>
<proteinExistence type="predicted"/>
<protein>
    <submittedName>
        <fullName evidence="4">TRAF3-interacting JNK-activating modulator</fullName>
    </submittedName>
</protein>
<dbReference type="RefSeq" id="XP_030640466.1">
    <property type="nucleotide sequence ID" value="XM_030784606.1"/>
</dbReference>
<dbReference type="InParanoid" id="A0A6J2WAS9"/>
<dbReference type="CTD" id="80342"/>
<evidence type="ECO:0000313" key="4">
    <source>
        <dbReference type="RefSeq" id="XP_030640466.1"/>
    </source>
</evidence>
<feature type="transmembrane region" description="Helical" evidence="2">
    <location>
        <begin position="507"/>
        <end position="528"/>
    </location>
</feature>
<keyword evidence="2" id="KW-1133">Transmembrane helix</keyword>
<name>A0A6J2WAS9_CHACN</name>
<dbReference type="PANTHER" id="PTHR15715:SF21">
    <property type="entry name" value="TRAF3-INTERACTING JNK-ACTIVATING MODULATOR"/>
    <property type="match status" value="1"/>
</dbReference>